<keyword evidence="1" id="KW-0547">Nucleotide-binding</keyword>
<feature type="region of interest" description="Disordered" evidence="3">
    <location>
        <begin position="476"/>
        <end position="516"/>
    </location>
</feature>
<organism evidence="4 5">
    <name type="scientific">Exophiala viscosa</name>
    <dbReference type="NCBI Taxonomy" id="2486360"/>
    <lineage>
        <taxon>Eukaryota</taxon>
        <taxon>Fungi</taxon>
        <taxon>Dikarya</taxon>
        <taxon>Ascomycota</taxon>
        <taxon>Pezizomycotina</taxon>
        <taxon>Eurotiomycetes</taxon>
        <taxon>Chaetothyriomycetidae</taxon>
        <taxon>Chaetothyriales</taxon>
        <taxon>Herpotrichiellaceae</taxon>
        <taxon>Exophiala</taxon>
    </lineage>
</organism>
<dbReference type="PANTHER" id="PTHR45639:SF32">
    <property type="entry name" value="HEAT SHOCK PROTEIN PDR13"/>
    <property type="match status" value="1"/>
</dbReference>
<dbReference type="Gene3D" id="3.90.640.10">
    <property type="entry name" value="Actin, Chain A, domain 4"/>
    <property type="match status" value="1"/>
</dbReference>
<dbReference type="GO" id="GO:0005634">
    <property type="term" value="C:nucleus"/>
    <property type="evidence" value="ECO:0007669"/>
    <property type="project" value="TreeGrafter"/>
</dbReference>
<comment type="caution">
    <text evidence="4">The sequence shown here is derived from an EMBL/GenBank/DDBJ whole genome shotgun (WGS) entry which is preliminary data.</text>
</comment>
<dbReference type="Gene3D" id="3.30.30.30">
    <property type="match status" value="1"/>
</dbReference>
<dbReference type="InterPro" id="IPR029047">
    <property type="entry name" value="HSP70_peptide-bd_sf"/>
</dbReference>
<proteinExistence type="predicted"/>
<keyword evidence="5" id="KW-1185">Reference proteome</keyword>
<evidence type="ECO:0000256" key="1">
    <source>
        <dbReference type="ARBA" id="ARBA00022741"/>
    </source>
</evidence>
<dbReference type="GO" id="GO:0005829">
    <property type="term" value="C:cytosol"/>
    <property type="evidence" value="ECO:0007669"/>
    <property type="project" value="TreeGrafter"/>
</dbReference>
<gene>
    <name evidence="4" type="ORF">EDD36DRAFT_151055</name>
</gene>
<dbReference type="AlphaFoldDB" id="A0AAN6IGS4"/>
<dbReference type="InterPro" id="IPR013126">
    <property type="entry name" value="Hsp_70_fam"/>
</dbReference>
<evidence type="ECO:0000256" key="3">
    <source>
        <dbReference type="SAM" id="MobiDB-lite"/>
    </source>
</evidence>
<dbReference type="GO" id="GO:0005524">
    <property type="term" value="F:ATP binding"/>
    <property type="evidence" value="ECO:0007669"/>
    <property type="project" value="UniProtKB-KW"/>
</dbReference>
<accession>A0AAN6IGS4</accession>
<dbReference type="InterPro" id="IPR043129">
    <property type="entry name" value="ATPase_NBD"/>
</dbReference>
<protein>
    <submittedName>
        <fullName evidence="4">Heat shock 70kDa protein 5</fullName>
    </submittedName>
</protein>
<feature type="compositionally biased region" description="Acidic residues" evidence="3">
    <location>
        <begin position="493"/>
        <end position="509"/>
    </location>
</feature>
<dbReference type="FunFam" id="3.90.640.10:FF:000023">
    <property type="entry name" value="Hsp70 chaperone (BiP)"/>
    <property type="match status" value="1"/>
</dbReference>
<feature type="compositionally biased region" description="Basic and acidic residues" evidence="3">
    <location>
        <begin position="476"/>
        <end position="492"/>
    </location>
</feature>
<evidence type="ECO:0000313" key="5">
    <source>
        <dbReference type="Proteomes" id="UP001203852"/>
    </source>
</evidence>
<dbReference type="PRINTS" id="PR00301">
    <property type="entry name" value="HEATSHOCK70"/>
</dbReference>
<evidence type="ECO:0000256" key="2">
    <source>
        <dbReference type="ARBA" id="ARBA00022840"/>
    </source>
</evidence>
<dbReference type="SUPFAM" id="SSF53067">
    <property type="entry name" value="Actin-like ATPase domain"/>
    <property type="match status" value="2"/>
</dbReference>
<sequence>MSDETNGSQTGSTEHYAIGISFGNSYSSIAHISGEGKVEVIANEEGDRQIPSILSYIDGEEYHGTQAKSQLVRNNKNTIAYFRDFVGKDYKSIDPTPCHASAHPLESDGQIVFSVQEKEDEEQSKIPVSEVTTRHLRRLQNSAADFTGKTVNAAVVAIPTDTNEEQKDALTKAAANIKVEILQFIPEPIAALLAYDSRSEAATTADKTVIVADFGGTRSDVAVIASRGGMYSILATAHDYELGGAQLDQVLVDHFTKEFEKKNKTDPRKNERSLAKLKLESEAVKKTLSQSTSATFSVESLADGIDFRSTINRSRYEIIALKTFGRFARLVEEVIKKADLDVLDIDEVILSGGSSHTPKIASNIEALFPETTKVLAPATTPSALNPSELSARGAALQASLIQEFDKEDIDQSTHEMVTVTPHLTAAIGYQYTGQSSDAFTVIIPPATAVPARRTQVIEGLQGDVLIRITEGEREIKVTKEEPKAKPDTNGTKEDDDEDEDDEDDEDDEPKEIREKIWKTTQPLAEFVLKDLKKGSKVEVMVNVDADMSLSITARPVKGQGGIRGEIKAKATTQNGSA</sequence>
<dbReference type="GO" id="GO:0140662">
    <property type="term" value="F:ATP-dependent protein folding chaperone"/>
    <property type="evidence" value="ECO:0007669"/>
    <property type="project" value="InterPro"/>
</dbReference>
<reference evidence="4" key="1">
    <citation type="journal article" date="2022" name="bioRxiv">
        <title>Deciphering the potential niche of two novel black yeast fungi from a biological soil crust based on their genomes, phenotypes, and melanin regulation.</title>
        <authorList>
            <consortium name="DOE Joint Genome Institute"/>
            <person name="Carr E.C."/>
            <person name="Barton Q."/>
            <person name="Grambo S."/>
            <person name="Sullivan M."/>
            <person name="Renfro C.M."/>
            <person name="Kuo A."/>
            <person name="Pangilinan J."/>
            <person name="Lipzen A."/>
            <person name="Keymanesh K."/>
            <person name="Savage E."/>
            <person name="Barry K."/>
            <person name="Grigoriev I.V."/>
            <person name="Riekhof W.R."/>
            <person name="Harris S.S."/>
        </authorList>
    </citation>
    <scope>NUCLEOTIDE SEQUENCE</scope>
    <source>
        <strain evidence="4">JF 03-4F</strain>
    </source>
</reference>
<dbReference type="SUPFAM" id="SSF100920">
    <property type="entry name" value="Heat shock protein 70kD (HSP70), peptide-binding domain"/>
    <property type="match status" value="1"/>
</dbReference>
<dbReference type="Gene3D" id="3.30.420.40">
    <property type="match status" value="2"/>
</dbReference>
<dbReference type="Gene3D" id="2.60.34.10">
    <property type="entry name" value="Substrate Binding Domain Of DNAk, Chain A, domain 1"/>
    <property type="match status" value="1"/>
</dbReference>
<dbReference type="FunFam" id="3.30.30.30:FF:000009">
    <property type="entry name" value="Heat shock protein Hsp70"/>
    <property type="match status" value="1"/>
</dbReference>
<keyword evidence="4" id="KW-0346">Stress response</keyword>
<evidence type="ECO:0000313" key="4">
    <source>
        <dbReference type="EMBL" id="KAI1616973.1"/>
    </source>
</evidence>
<dbReference type="EMBL" id="MU404351">
    <property type="protein sequence ID" value="KAI1616973.1"/>
    <property type="molecule type" value="Genomic_DNA"/>
</dbReference>
<dbReference type="Proteomes" id="UP001203852">
    <property type="component" value="Unassembled WGS sequence"/>
</dbReference>
<name>A0AAN6IGS4_9EURO</name>
<dbReference type="PANTHER" id="PTHR45639">
    <property type="entry name" value="HSC70CB, ISOFORM G-RELATED"/>
    <property type="match status" value="1"/>
</dbReference>
<dbReference type="Pfam" id="PF00012">
    <property type="entry name" value="HSP70"/>
    <property type="match status" value="1"/>
</dbReference>
<dbReference type="CDD" id="cd10232">
    <property type="entry name" value="ASKHA_NBD_HSP70_ScSsz1p-like"/>
    <property type="match status" value="1"/>
</dbReference>
<keyword evidence="2" id="KW-0067">ATP-binding</keyword>